<dbReference type="GO" id="GO:0000103">
    <property type="term" value="P:sulfate assimilation"/>
    <property type="evidence" value="ECO:0007669"/>
    <property type="project" value="TreeGrafter"/>
</dbReference>
<dbReference type="AlphaFoldDB" id="A0A6A6DN59"/>
<dbReference type="InterPro" id="IPR020583">
    <property type="entry name" value="Inositol_monoP_metal-BS"/>
</dbReference>
<dbReference type="GO" id="GO:0008441">
    <property type="term" value="F:3'(2'),5'-bisphosphate nucleotidase activity"/>
    <property type="evidence" value="ECO:0007669"/>
    <property type="project" value="TreeGrafter"/>
</dbReference>
<feature type="binding site" evidence="6">
    <location>
        <position position="136"/>
    </location>
    <ligand>
        <name>Mg(2+)</name>
        <dbReference type="ChEBI" id="CHEBI:18420"/>
        <label>1</label>
        <note>catalytic</note>
    </ligand>
</feature>
<organism evidence="7 8">
    <name type="scientific">Zopfia rhizophila CBS 207.26</name>
    <dbReference type="NCBI Taxonomy" id="1314779"/>
    <lineage>
        <taxon>Eukaryota</taxon>
        <taxon>Fungi</taxon>
        <taxon>Dikarya</taxon>
        <taxon>Ascomycota</taxon>
        <taxon>Pezizomycotina</taxon>
        <taxon>Dothideomycetes</taxon>
        <taxon>Dothideomycetes incertae sedis</taxon>
        <taxon>Zopfiaceae</taxon>
        <taxon>Zopfia</taxon>
    </lineage>
</organism>
<keyword evidence="5 6" id="KW-0460">Magnesium</keyword>
<dbReference type="Pfam" id="PF00459">
    <property type="entry name" value="Inositol_P"/>
    <property type="match status" value="1"/>
</dbReference>
<evidence type="ECO:0000313" key="8">
    <source>
        <dbReference type="Proteomes" id="UP000800200"/>
    </source>
</evidence>
<comment type="cofactor">
    <cofactor evidence="1 6">
        <name>Mg(2+)</name>
        <dbReference type="ChEBI" id="CHEBI:18420"/>
    </cofactor>
</comment>
<dbReference type="EMBL" id="ML994658">
    <property type="protein sequence ID" value="KAF2180443.1"/>
    <property type="molecule type" value="Genomic_DNA"/>
</dbReference>
<dbReference type="Proteomes" id="UP000800200">
    <property type="component" value="Unassembled WGS sequence"/>
</dbReference>
<dbReference type="GO" id="GO:0046872">
    <property type="term" value="F:metal ion binding"/>
    <property type="evidence" value="ECO:0007669"/>
    <property type="project" value="UniProtKB-KW"/>
</dbReference>
<comment type="similarity">
    <text evidence="2">Belongs to the inositol monophosphatase superfamily.</text>
</comment>
<evidence type="ECO:0000256" key="1">
    <source>
        <dbReference type="ARBA" id="ARBA00001946"/>
    </source>
</evidence>
<dbReference type="CDD" id="cd01517">
    <property type="entry name" value="PAP_phosphatase"/>
    <property type="match status" value="1"/>
</dbReference>
<evidence type="ECO:0000256" key="4">
    <source>
        <dbReference type="ARBA" id="ARBA00022801"/>
    </source>
</evidence>
<name>A0A6A6DN59_9PEZI</name>
<dbReference type="SUPFAM" id="SSF56655">
    <property type="entry name" value="Carbohydrate phosphatase"/>
    <property type="match status" value="1"/>
</dbReference>
<keyword evidence="8" id="KW-1185">Reference proteome</keyword>
<dbReference type="PANTHER" id="PTHR43200">
    <property type="entry name" value="PHOSPHATASE"/>
    <property type="match status" value="1"/>
</dbReference>
<gene>
    <name evidence="7" type="ORF">K469DRAFT_714822</name>
</gene>
<feature type="binding site" evidence="6">
    <location>
        <position position="70"/>
    </location>
    <ligand>
        <name>Mg(2+)</name>
        <dbReference type="ChEBI" id="CHEBI:18420"/>
        <label>1</label>
        <note>catalytic</note>
    </ligand>
</feature>
<reference evidence="7" key="1">
    <citation type="journal article" date="2020" name="Stud. Mycol.">
        <title>101 Dothideomycetes genomes: a test case for predicting lifestyles and emergence of pathogens.</title>
        <authorList>
            <person name="Haridas S."/>
            <person name="Albert R."/>
            <person name="Binder M."/>
            <person name="Bloem J."/>
            <person name="Labutti K."/>
            <person name="Salamov A."/>
            <person name="Andreopoulos B."/>
            <person name="Baker S."/>
            <person name="Barry K."/>
            <person name="Bills G."/>
            <person name="Bluhm B."/>
            <person name="Cannon C."/>
            <person name="Castanera R."/>
            <person name="Culley D."/>
            <person name="Daum C."/>
            <person name="Ezra D."/>
            <person name="Gonzalez J."/>
            <person name="Henrissat B."/>
            <person name="Kuo A."/>
            <person name="Liang C."/>
            <person name="Lipzen A."/>
            <person name="Lutzoni F."/>
            <person name="Magnuson J."/>
            <person name="Mondo S."/>
            <person name="Nolan M."/>
            <person name="Ohm R."/>
            <person name="Pangilinan J."/>
            <person name="Park H.-J."/>
            <person name="Ramirez L."/>
            <person name="Alfaro M."/>
            <person name="Sun H."/>
            <person name="Tritt A."/>
            <person name="Yoshinaga Y."/>
            <person name="Zwiers L.-H."/>
            <person name="Turgeon B."/>
            <person name="Goodwin S."/>
            <person name="Spatafora J."/>
            <person name="Crous P."/>
            <person name="Grigoriev I."/>
        </authorList>
    </citation>
    <scope>NUCLEOTIDE SEQUENCE</scope>
    <source>
        <strain evidence="7">CBS 207.26</strain>
    </source>
</reference>
<sequence>MYEKELRIAELTVQRAAIITKKIIASFGDNGVHTMEKGDETPVTIGDFAAQASMITALHAAFPDDMFLAEETTSMLRKDQTLAEKVWLFVSAAGAGDDRSQDELATPQSIEEMLDAIDLGQGQGGRNDRIWCLDPIDGTATFMKGQQYAVCLCLVEKGEQKVACLGMPHLSLGVLPISESCVSSTYGYLASAIKGQGAHLRRISPTGLKPLEPVKVRERPTDLSKLRNVEALASKNMDHEKNCLVEGRLGLTWPSVDIWSQQMKYISIAVGGHDLMVRIPIKSSHRTAIWDHAGGSLLVQETGCKHTDLRGRDLDFRAGKRLYNNFGDVVAPAAVHDQVLRIVQEVAQIDPTKPL</sequence>
<keyword evidence="3 6" id="KW-0479">Metal-binding</keyword>
<dbReference type="OrthoDB" id="411145at2759"/>
<dbReference type="InterPro" id="IPR000760">
    <property type="entry name" value="Inositol_monophosphatase-like"/>
</dbReference>
<evidence type="ECO:0000256" key="5">
    <source>
        <dbReference type="ARBA" id="ARBA00022842"/>
    </source>
</evidence>
<evidence type="ECO:0000256" key="6">
    <source>
        <dbReference type="PIRSR" id="PIRSR600760-2"/>
    </source>
</evidence>
<dbReference type="InterPro" id="IPR051090">
    <property type="entry name" value="Inositol_monoP_superfamily"/>
</dbReference>
<dbReference type="PROSITE" id="PS00629">
    <property type="entry name" value="IMP_1"/>
    <property type="match status" value="1"/>
</dbReference>
<keyword evidence="4" id="KW-0378">Hydrolase</keyword>
<protein>
    <submittedName>
        <fullName evidence="7">Carbohydrate phosphatase</fullName>
    </submittedName>
</protein>
<dbReference type="Gene3D" id="3.30.540.10">
    <property type="entry name" value="Fructose-1,6-Bisphosphatase, subunit A, domain 1"/>
    <property type="match status" value="1"/>
</dbReference>
<evidence type="ECO:0000313" key="7">
    <source>
        <dbReference type="EMBL" id="KAF2180443.1"/>
    </source>
</evidence>
<dbReference type="Gene3D" id="3.40.190.80">
    <property type="match status" value="1"/>
</dbReference>
<dbReference type="PANTHER" id="PTHR43200:SF2">
    <property type="entry name" value="3'(2'),5'-BISPHOSPHATE NUCLEOTIDASE"/>
    <property type="match status" value="1"/>
</dbReference>
<evidence type="ECO:0000256" key="3">
    <source>
        <dbReference type="ARBA" id="ARBA00022723"/>
    </source>
</evidence>
<feature type="binding site" evidence="6">
    <location>
        <position position="134"/>
    </location>
    <ligand>
        <name>Mg(2+)</name>
        <dbReference type="ChEBI" id="CHEBI:18420"/>
        <label>1</label>
        <note>catalytic</note>
    </ligand>
</feature>
<feature type="binding site" evidence="6">
    <location>
        <position position="137"/>
    </location>
    <ligand>
        <name>Mg(2+)</name>
        <dbReference type="ChEBI" id="CHEBI:18420"/>
        <label>1</label>
        <note>catalytic</note>
    </ligand>
</feature>
<proteinExistence type="inferred from homology"/>
<feature type="binding site" evidence="6">
    <location>
        <position position="291"/>
    </location>
    <ligand>
        <name>Mg(2+)</name>
        <dbReference type="ChEBI" id="CHEBI:18420"/>
        <label>1</label>
        <note>catalytic</note>
    </ligand>
</feature>
<evidence type="ECO:0000256" key="2">
    <source>
        <dbReference type="ARBA" id="ARBA00009759"/>
    </source>
</evidence>
<accession>A0A6A6DN59</accession>